<dbReference type="AlphaFoldDB" id="A0A9D2KIT6"/>
<dbReference type="GO" id="GO:0006355">
    <property type="term" value="P:regulation of DNA-templated transcription"/>
    <property type="evidence" value="ECO:0007669"/>
    <property type="project" value="InterPro"/>
</dbReference>
<sequence length="76" mass="8397">MRDALQRATRSTDALSERERTVVAELPFAVSTKDLAARLHVSPNTVKTQLRSIYRKLGVSSWADAVSTARRLGLAE</sequence>
<dbReference type="InterPro" id="IPR036388">
    <property type="entry name" value="WH-like_DNA-bd_sf"/>
</dbReference>
<keyword evidence="3" id="KW-0804">Transcription</keyword>
<dbReference type="SMART" id="SM00421">
    <property type="entry name" value="HTH_LUXR"/>
    <property type="match status" value="1"/>
</dbReference>
<protein>
    <submittedName>
        <fullName evidence="5">LuxR C-terminal-related transcriptional regulator</fullName>
    </submittedName>
</protein>
<evidence type="ECO:0000256" key="3">
    <source>
        <dbReference type="ARBA" id="ARBA00023163"/>
    </source>
</evidence>
<dbReference type="PANTHER" id="PTHR44688:SF16">
    <property type="entry name" value="DNA-BINDING TRANSCRIPTIONAL ACTIVATOR DEVR_DOSR"/>
    <property type="match status" value="1"/>
</dbReference>
<dbReference type="PROSITE" id="PS50043">
    <property type="entry name" value="HTH_LUXR_2"/>
    <property type="match status" value="1"/>
</dbReference>
<dbReference type="InterPro" id="IPR016032">
    <property type="entry name" value="Sig_transdc_resp-reg_C-effctor"/>
</dbReference>
<keyword evidence="1" id="KW-0805">Transcription regulation</keyword>
<dbReference type="SUPFAM" id="SSF46894">
    <property type="entry name" value="C-terminal effector domain of the bipartite response regulators"/>
    <property type="match status" value="1"/>
</dbReference>
<dbReference type="Gene3D" id="1.10.10.10">
    <property type="entry name" value="Winged helix-like DNA-binding domain superfamily/Winged helix DNA-binding domain"/>
    <property type="match status" value="1"/>
</dbReference>
<reference evidence="5" key="1">
    <citation type="journal article" date="2021" name="PeerJ">
        <title>Extensive microbial diversity within the chicken gut microbiome revealed by metagenomics and culture.</title>
        <authorList>
            <person name="Gilroy R."/>
            <person name="Ravi A."/>
            <person name="Getino M."/>
            <person name="Pursley I."/>
            <person name="Horton D.L."/>
            <person name="Alikhan N.F."/>
            <person name="Baker D."/>
            <person name="Gharbi K."/>
            <person name="Hall N."/>
            <person name="Watson M."/>
            <person name="Adriaenssens E.M."/>
            <person name="Foster-Nyarko E."/>
            <person name="Jarju S."/>
            <person name="Secka A."/>
            <person name="Antonio M."/>
            <person name="Oren A."/>
            <person name="Chaudhuri R.R."/>
            <person name="La Ragione R."/>
            <person name="Hildebrand F."/>
            <person name="Pallen M.J."/>
        </authorList>
    </citation>
    <scope>NUCLEOTIDE SEQUENCE</scope>
    <source>
        <strain evidence="5">ChiHjej8B7-3636</strain>
    </source>
</reference>
<proteinExistence type="predicted"/>
<dbReference type="InterPro" id="IPR000792">
    <property type="entry name" value="Tscrpt_reg_LuxR_C"/>
</dbReference>
<evidence type="ECO:0000313" key="5">
    <source>
        <dbReference type="EMBL" id="HJA04683.1"/>
    </source>
</evidence>
<organism evidence="5 6">
    <name type="scientific">Candidatus Microbacterium stercoravium</name>
    <dbReference type="NCBI Taxonomy" id="2838697"/>
    <lineage>
        <taxon>Bacteria</taxon>
        <taxon>Bacillati</taxon>
        <taxon>Actinomycetota</taxon>
        <taxon>Actinomycetes</taxon>
        <taxon>Micrococcales</taxon>
        <taxon>Microbacteriaceae</taxon>
        <taxon>Microbacterium</taxon>
    </lineage>
</organism>
<feature type="domain" description="HTH luxR-type" evidence="4">
    <location>
        <begin position="8"/>
        <end position="73"/>
    </location>
</feature>
<accession>A0A9D2KIT6</accession>
<keyword evidence="2" id="KW-0238">DNA-binding</keyword>
<comment type="caution">
    <text evidence="5">The sequence shown here is derived from an EMBL/GenBank/DDBJ whole genome shotgun (WGS) entry which is preliminary data.</text>
</comment>
<dbReference type="EMBL" id="DXAM01000104">
    <property type="protein sequence ID" value="HJA04683.1"/>
    <property type="molecule type" value="Genomic_DNA"/>
</dbReference>
<evidence type="ECO:0000256" key="2">
    <source>
        <dbReference type="ARBA" id="ARBA00023125"/>
    </source>
</evidence>
<dbReference type="PRINTS" id="PR00038">
    <property type="entry name" value="HTHLUXR"/>
</dbReference>
<evidence type="ECO:0000256" key="1">
    <source>
        <dbReference type="ARBA" id="ARBA00023015"/>
    </source>
</evidence>
<name>A0A9D2KIT6_9MICO</name>
<dbReference type="Pfam" id="PF00196">
    <property type="entry name" value="GerE"/>
    <property type="match status" value="1"/>
</dbReference>
<dbReference type="Proteomes" id="UP000824220">
    <property type="component" value="Unassembled WGS sequence"/>
</dbReference>
<evidence type="ECO:0000259" key="4">
    <source>
        <dbReference type="PROSITE" id="PS50043"/>
    </source>
</evidence>
<dbReference type="PANTHER" id="PTHR44688">
    <property type="entry name" value="DNA-BINDING TRANSCRIPTIONAL ACTIVATOR DEVR_DOSR"/>
    <property type="match status" value="1"/>
</dbReference>
<evidence type="ECO:0000313" key="6">
    <source>
        <dbReference type="Proteomes" id="UP000824220"/>
    </source>
</evidence>
<gene>
    <name evidence="5" type="ORF">H9800_07440</name>
</gene>
<dbReference type="GO" id="GO:0003677">
    <property type="term" value="F:DNA binding"/>
    <property type="evidence" value="ECO:0007669"/>
    <property type="project" value="UniProtKB-KW"/>
</dbReference>
<reference evidence="5" key="2">
    <citation type="submission" date="2021-04" db="EMBL/GenBank/DDBJ databases">
        <authorList>
            <person name="Gilroy R."/>
        </authorList>
    </citation>
    <scope>NUCLEOTIDE SEQUENCE</scope>
    <source>
        <strain evidence="5">ChiHjej8B7-3636</strain>
    </source>
</reference>
<dbReference type="CDD" id="cd06170">
    <property type="entry name" value="LuxR_C_like"/>
    <property type="match status" value="1"/>
</dbReference>